<proteinExistence type="predicted"/>
<reference evidence="2 3" key="1">
    <citation type="journal article" date="2021" name="PeerJ">
        <title>Analysis of 44 Vibrio anguillarum genomes reveals high genetic diversity.</title>
        <authorList>
            <person name="Hansen M.J."/>
            <person name="Dalsgaard I."/>
        </authorList>
    </citation>
    <scope>NUCLEOTIDE SEQUENCE [LARGE SCALE GENOMIC DNA]</scope>
    <source>
        <strain evidence="2 3">040915-1/1B</strain>
    </source>
</reference>
<dbReference type="Gene3D" id="3.40.50.1110">
    <property type="entry name" value="SGNH hydrolase"/>
    <property type="match status" value="1"/>
</dbReference>
<keyword evidence="2" id="KW-0378">Hydrolase</keyword>
<dbReference type="RefSeq" id="WP_194665370.1">
    <property type="nucleotide sequence ID" value="NZ_RDPI01001689.1"/>
</dbReference>
<feature type="domain" description="SGNH hydrolase-type esterase" evidence="1">
    <location>
        <begin position="8"/>
        <end position="110"/>
    </location>
</feature>
<dbReference type="Proteomes" id="UP000726136">
    <property type="component" value="Unassembled WGS sequence"/>
</dbReference>
<evidence type="ECO:0000259" key="1">
    <source>
        <dbReference type="Pfam" id="PF13472"/>
    </source>
</evidence>
<dbReference type="InterPro" id="IPR036514">
    <property type="entry name" value="SGNH_hydro_sf"/>
</dbReference>
<protein>
    <submittedName>
        <fullName evidence="2">SGNH/GDSL hydrolase family protein</fullName>
    </submittedName>
</protein>
<dbReference type="InterPro" id="IPR013830">
    <property type="entry name" value="SGNH_hydro"/>
</dbReference>
<dbReference type="EMBL" id="RDPI01001689">
    <property type="protein sequence ID" value="MBF4377378.1"/>
    <property type="molecule type" value="Genomic_DNA"/>
</dbReference>
<dbReference type="SUPFAM" id="SSF52266">
    <property type="entry name" value="SGNH hydrolase"/>
    <property type="match status" value="1"/>
</dbReference>
<dbReference type="Pfam" id="PF13472">
    <property type="entry name" value="Lipase_GDSL_2"/>
    <property type="match status" value="1"/>
</dbReference>
<evidence type="ECO:0000313" key="2">
    <source>
        <dbReference type="EMBL" id="MBF4377378.1"/>
    </source>
</evidence>
<dbReference type="PANTHER" id="PTHR30383:SF5">
    <property type="entry name" value="SGNH HYDROLASE-TYPE ESTERASE DOMAIN-CONTAINING PROTEIN"/>
    <property type="match status" value="1"/>
</dbReference>
<evidence type="ECO:0000313" key="3">
    <source>
        <dbReference type="Proteomes" id="UP000726136"/>
    </source>
</evidence>
<dbReference type="PANTHER" id="PTHR30383">
    <property type="entry name" value="THIOESTERASE 1/PROTEASE 1/LYSOPHOSPHOLIPASE L1"/>
    <property type="match status" value="1"/>
</dbReference>
<comment type="caution">
    <text evidence="2">The sequence shown here is derived from an EMBL/GenBank/DDBJ whole genome shotgun (WGS) entry which is preliminary data.</text>
</comment>
<feature type="non-terminal residue" evidence="2">
    <location>
        <position position="1"/>
    </location>
</feature>
<dbReference type="PROSITE" id="PS01098">
    <property type="entry name" value="LIPASE_GDSL_SER"/>
    <property type="match status" value="1"/>
</dbReference>
<dbReference type="InterPro" id="IPR008265">
    <property type="entry name" value="Lipase_GDSL_AS"/>
</dbReference>
<feature type="non-terminal residue" evidence="2">
    <location>
        <position position="113"/>
    </location>
</feature>
<dbReference type="GO" id="GO:0016787">
    <property type="term" value="F:hydrolase activity"/>
    <property type="evidence" value="ECO:0007669"/>
    <property type="project" value="UniProtKB-KW"/>
</dbReference>
<accession>A0ABR9ZFZ5</accession>
<sequence>KQNIKLIAFGDSITAAGASPRTANGNYIYLTGGYWVDAWVQSSQQFEMLDGVGVSGNTTLDLLNRMDDVLLSAADVVMILIGTNDLAQARTPEQTRDSMAQILDQIISAGKKV</sequence>
<organism evidence="2 3">
    <name type="scientific">Vibrio anguillarum</name>
    <name type="common">Listonella anguillarum</name>
    <dbReference type="NCBI Taxonomy" id="55601"/>
    <lineage>
        <taxon>Bacteria</taxon>
        <taxon>Pseudomonadati</taxon>
        <taxon>Pseudomonadota</taxon>
        <taxon>Gammaproteobacteria</taxon>
        <taxon>Vibrionales</taxon>
        <taxon>Vibrionaceae</taxon>
        <taxon>Vibrio</taxon>
    </lineage>
</organism>
<gene>
    <name evidence="2" type="ORF">EAY46_30870</name>
</gene>
<keyword evidence="3" id="KW-1185">Reference proteome</keyword>
<name>A0ABR9ZFZ5_VIBAN</name>
<dbReference type="InterPro" id="IPR051532">
    <property type="entry name" value="Ester_Hydrolysis_Enzymes"/>
</dbReference>